<dbReference type="PANTHER" id="PTHR45947:SF3">
    <property type="entry name" value="SULFOQUINOVOSYL TRANSFERASE SQD2"/>
    <property type="match status" value="1"/>
</dbReference>
<dbReference type="SUPFAM" id="SSF53756">
    <property type="entry name" value="UDP-Glycosyltransferase/glycogen phosphorylase"/>
    <property type="match status" value="1"/>
</dbReference>
<dbReference type="AlphaFoldDB" id="A0A151XZ77"/>
<dbReference type="InterPro" id="IPR001296">
    <property type="entry name" value="Glyco_trans_1"/>
</dbReference>
<protein>
    <recommendedName>
        <fullName evidence="1">Glycosyl transferase family 1 domain-containing protein</fullName>
    </recommendedName>
</protein>
<dbReference type="Proteomes" id="UP000076276">
    <property type="component" value="Unassembled WGS sequence"/>
</dbReference>
<reference evidence="2 3" key="1">
    <citation type="submission" date="2016-03" db="EMBL/GenBank/DDBJ databases">
        <title>Acinetobacter genomospecies 28 strain ANC 4149.</title>
        <authorList>
            <person name="Radolfova-Krizova L."/>
            <person name="Nemec A."/>
        </authorList>
    </citation>
    <scope>NUCLEOTIDE SEQUENCE [LARGE SCALE GENOMIC DNA]</scope>
    <source>
        <strain evidence="2 3">ANC 4149</strain>
    </source>
</reference>
<dbReference type="STRING" id="1806892.AZH43_16020"/>
<comment type="caution">
    <text evidence="2">The sequence shown here is derived from an EMBL/GenBank/DDBJ whole genome shotgun (WGS) entry which is preliminary data.</text>
</comment>
<dbReference type="Pfam" id="PF00534">
    <property type="entry name" value="Glycos_transf_1"/>
    <property type="match status" value="1"/>
</dbReference>
<organism evidence="2 3">
    <name type="scientific">Acinetobacter pragensis</name>
    <dbReference type="NCBI Taxonomy" id="1806892"/>
    <lineage>
        <taxon>Bacteria</taxon>
        <taxon>Pseudomonadati</taxon>
        <taxon>Pseudomonadota</taxon>
        <taxon>Gammaproteobacteria</taxon>
        <taxon>Moraxellales</taxon>
        <taxon>Moraxellaceae</taxon>
        <taxon>Acinetobacter</taxon>
    </lineage>
</organism>
<dbReference type="GO" id="GO:0016757">
    <property type="term" value="F:glycosyltransferase activity"/>
    <property type="evidence" value="ECO:0007669"/>
    <property type="project" value="InterPro"/>
</dbReference>
<dbReference type="Gene3D" id="3.40.50.2000">
    <property type="entry name" value="Glycogen Phosphorylase B"/>
    <property type="match status" value="2"/>
</dbReference>
<evidence type="ECO:0000259" key="1">
    <source>
        <dbReference type="Pfam" id="PF00534"/>
    </source>
</evidence>
<dbReference type="EMBL" id="LUAW01000033">
    <property type="protein sequence ID" value="KYQ71141.1"/>
    <property type="molecule type" value="Genomic_DNA"/>
</dbReference>
<proteinExistence type="predicted"/>
<evidence type="ECO:0000313" key="3">
    <source>
        <dbReference type="Proteomes" id="UP000076276"/>
    </source>
</evidence>
<keyword evidence="3" id="KW-1185">Reference proteome</keyword>
<dbReference type="InterPro" id="IPR050194">
    <property type="entry name" value="Glycosyltransferase_grp1"/>
</dbReference>
<name>A0A151XZ77_9GAMM</name>
<dbReference type="PANTHER" id="PTHR45947">
    <property type="entry name" value="SULFOQUINOVOSYL TRANSFERASE SQD2"/>
    <property type="match status" value="1"/>
</dbReference>
<sequence>MVEKNGVVVFAKALTLAKNKKFKVLIAGVGPEQAIMESIFKKADIVDRVTFLGAIKNSDMPALYKKADFSVLPSFYEATSITGLESMASGLPLIGTSVGGIPYLIEEGITGFLIPPHDAESMSRKIDEVLAFSDEKYIQLSQASVMRAKLYFDWIVIAKKTEKLYLQVL</sequence>
<dbReference type="OrthoDB" id="9792269at2"/>
<evidence type="ECO:0000313" key="2">
    <source>
        <dbReference type="EMBL" id="KYQ71141.1"/>
    </source>
</evidence>
<feature type="domain" description="Glycosyl transferase family 1" evidence="1">
    <location>
        <begin position="3"/>
        <end position="133"/>
    </location>
</feature>
<gene>
    <name evidence="2" type="ORF">AZH43_16020</name>
</gene>
<accession>A0A151XZ77</accession>
<dbReference type="CDD" id="cd03801">
    <property type="entry name" value="GT4_PimA-like"/>
    <property type="match status" value="1"/>
</dbReference>